<feature type="region of interest" description="Disordered" evidence="1">
    <location>
        <begin position="50"/>
        <end position="104"/>
    </location>
</feature>
<comment type="caution">
    <text evidence="2">The sequence shown here is derived from an EMBL/GenBank/DDBJ whole genome shotgun (WGS) entry which is preliminary data.</text>
</comment>
<organism evidence="2 3">
    <name type="scientific">Escallonia herrerae</name>
    <dbReference type="NCBI Taxonomy" id="1293975"/>
    <lineage>
        <taxon>Eukaryota</taxon>
        <taxon>Viridiplantae</taxon>
        <taxon>Streptophyta</taxon>
        <taxon>Embryophyta</taxon>
        <taxon>Tracheophyta</taxon>
        <taxon>Spermatophyta</taxon>
        <taxon>Magnoliopsida</taxon>
        <taxon>eudicotyledons</taxon>
        <taxon>Gunneridae</taxon>
        <taxon>Pentapetalae</taxon>
        <taxon>asterids</taxon>
        <taxon>campanulids</taxon>
        <taxon>Escalloniales</taxon>
        <taxon>Escalloniaceae</taxon>
        <taxon>Escallonia</taxon>
    </lineage>
</organism>
<feature type="compositionally biased region" description="Basic and acidic residues" evidence="1">
    <location>
        <begin position="52"/>
        <end position="61"/>
    </location>
</feature>
<evidence type="ECO:0000313" key="3">
    <source>
        <dbReference type="Proteomes" id="UP001188597"/>
    </source>
</evidence>
<sequence length="104" mass="11123">MAVYWLPRRGSTALALGSGNLRGVRRKGNGVQDRGSKATLPLTIPRRVFKSSAKDSTRRSVEIVLQGGPRGSSAAGAWPTTRAFGDPRTPTAGRQTGGGRMRRF</sequence>
<reference evidence="2" key="1">
    <citation type="submission" date="2022-12" db="EMBL/GenBank/DDBJ databases">
        <title>Draft genome assemblies for two species of Escallonia (Escalloniales).</title>
        <authorList>
            <person name="Chanderbali A."/>
            <person name="Dervinis C."/>
            <person name="Anghel I."/>
            <person name="Soltis D."/>
            <person name="Soltis P."/>
            <person name="Zapata F."/>
        </authorList>
    </citation>
    <scope>NUCLEOTIDE SEQUENCE</scope>
    <source>
        <strain evidence="2">UCBG64.0493</strain>
        <tissue evidence="2">Leaf</tissue>
    </source>
</reference>
<dbReference type="AlphaFoldDB" id="A0AA88TYY9"/>
<dbReference type="EMBL" id="JAVXUP010005565">
    <property type="protein sequence ID" value="KAK2965069.1"/>
    <property type="molecule type" value="Genomic_DNA"/>
</dbReference>
<gene>
    <name evidence="2" type="ORF">RJ639_029414</name>
</gene>
<proteinExistence type="predicted"/>
<keyword evidence="3" id="KW-1185">Reference proteome</keyword>
<protein>
    <submittedName>
        <fullName evidence="2">Uncharacterized protein</fullName>
    </submittedName>
</protein>
<evidence type="ECO:0000256" key="1">
    <source>
        <dbReference type="SAM" id="MobiDB-lite"/>
    </source>
</evidence>
<feature type="compositionally biased region" description="Gly residues" evidence="1">
    <location>
        <begin position="95"/>
        <end position="104"/>
    </location>
</feature>
<name>A0AA88TYY9_9ASTE</name>
<dbReference type="Proteomes" id="UP001188597">
    <property type="component" value="Unassembled WGS sequence"/>
</dbReference>
<evidence type="ECO:0000313" key="2">
    <source>
        <dbReference type="EMBL" id="KAK2965069.1"/>
    </source>
</evidence>
<accession>A0AA88TYY9</accession>